<reference evidence="1" key="1">
    <citation type="submission" date="2007-07" db="EMBL/GenBank/DDBJ databases">
        <title>PCAP assembly of the Caenorhabditis remanei genome.</title>
        <authorList>
            <consortium name="The Caenorhabditis remanei Sequencing Consortium"/>
            <person name="Wilson R.K."/>
        </authorList>
    </citation>
    <scope>NUCLEOTIDE SEQUENCE [LARGE SCALE GENOMIC DNA]</scope>
    <source>
        <strain evidence="1">PB4641</strain>
    </source>
</reference>
<dbReference type="Proteomes" id="UP000008281">
    <property type="component" value="Unassembled WGS sequence"/>
</dbReference>
<evidence type="ECO:0000313" key="1">
    <source>
        <dbReference type="EMBL" id="EFP00476.1"/>
    </source>
</evidence>
<name>E3MEQ8_CAERE</name>
<gene>
    <name evidence="1" type="ORF">CRE_21830</name>
</gene>
<dbReference type="AlphaFoldDB" id="E3MEQ8"/>
<dbReference type="SUPFAM" id="SSF55797">
    <property type="entry name" value="PR-1-like"/>
    <property type="match status" value="1"/>
</dbReference>
<proteinExistence type="predicted"/>
<keyword evidence="2" id="KW-1185">Reference proteome</keyword>
<organism evidence="2">
    <name type="scientific">Caenorhabditis remanei</name>
    <name type="common">Caenorhabditis vulgaris</name>
    <dbReference type="NCBI Taxonomy" id="31234"/>
    <lineage>
        <taxon>Eukaryota</taxon>
        <taxon>Metazoa</taxon>
        <taxon>Ecdysozoa</taxon>
        <taxon>Nematoda</taxon>
        <taxon>Chromadorea</taxon>
        <taxon>Rhabditida</taxon>
        <taxon>Rhabditina</taxon>
        <taxon>Rhabditomorpha</taxon>
        <taxon>Rhabditoidea</taxon>
        <taxon>Rhabditidae</taxon>
        <taxon>Peloderinae</taxon>
        <taxon>Caenorhabditis</taxon>
    </lineage>
</organism>
<dbReference type="EMBL" id="DS268439">
    <property type="protein sequence ID" value="EFP00476.1"/>
    <property type="molecule type" value="Genomic_DNA"/>
</dbReference>
<sequence length="186" mass="20296">MKLPIPIGIPLLLLLGWYSRIEEEKKRRIILAQLVYPAAIVVKRTTDTERNQLVAQVNNMRSQVASKKNISNMHELSYDMDLERQAQAMNCNSPPTGPFMVVSVLSKKFQAEINAAPYAGLFGPQQTRIGCAKLNLDCSVGACLIGPQNTISENDFTKGEPGSNCPNGKASSGLCRGTSGNFRGVR</sequence>
<evidence type="ECO:0000313" key="2">
    <source>
        <dbReference type="Proteomes" id="UP000008281"/>
    </source>
</evidence>
<dbReference type="eggNOG" id="ENOG502TK4X">
    <property type="taxonomic scope" value="Eukaryota"/>
</dbReference>
<dbReference type="InterPro" id="IPR035940">
    <property type="entry name" value="CAP_sf"/>
</dbReference>
<dbReference type="OrthoDB" id="5908266at2759"/>
<protein>
    <submittedName>
        <fullName evidence="1">Uncharacterized protein</fullName>
    </submittedName>
</protein>
<dbReference type="HOGENOM" id="CLU_086463_2_0_1"/>
<dbReference type="Gene3D" id="3.40.33.10">
    <property type="entry name" value="CAP"/>
    <property type="match status" value="1"/>
</dbReference>
<dbReference type="OMA" id="YPECEIS"/>
<accession>E3MEQ8</accession>
<dbReference type="FunCoup" id="E3MEQ8">
    <property type="interactions" value="583"/>
</dbReference>